<dbReference type="PROSITE" id="PS00518">
    <property type="entry name" value="ZF_RING_1"/>
    <property type="match status" value="1"/>
</dbReference>
<dbReference type="SUPFAM" id="SSF57845">
    <property type="entry name" value="B-box zinc-binding domain"/>
    <property type="match status" value="1"/>
</dbReference>
<keyword evidence="8" id="KW-0862">Zinc</keyword>
<evidence type="ECO:0000259" key="11">
    <source>
        <dbReference type="PROSITE" id="PS50089"/>
    </source>
</evidence>
<evidence type="ECO:0000259" key="12">
    <source>
        <dbReference type="PROSITE" id="PS50119"/>
    </source>
</evidence>
<dbReference type="InterPro" id="IPR011042">
    <property type="entry name" value="6-blade_b-propeller_TolB-like"/>
</dbReference>
<dbReference type="InterPro" id="IPR017907">
    <property type="entry name" value="Znf_RING_CS"/>
</dbReference>
<evidence type="ECO:0000256" key="4">
    <source>
        <dbReference type="ARBA" id="ARBA00022553"/>
    </source>
</evidence>
<dbReference type="AlphaFoldDB" id="A0A6A5DTW2"/>
<dbReference type="CDD" id="cd14961">
    <property type="entry name" value="NHL_TRIM32_like"/>
    <property type="match status" value="1"/>
</dbReference>
<gene>
    <name evidence="13" type="ORF">PFLUV_G00202430</name>
</gene>
<evidence type="ECO:0000256" key="7">
    <source>
        <dbReference type="ARBA" id="ARBA00022771"/>
    </source>
</evidence>
<evidence type="ECO:0000256" key="5">
    <source>
        <dbReference type="ARBA" id="ARBA00022723"/>
    </source>
</evidence>
<evidence type="ECO:0000313" key="14">
    <source>
        <dbReference type="Proteomes" id="UP000465112"/>
    </source>
</evidence>
<dbReference type="GO" id="GO:0061630">
    <property type="term" value="F:ubiquitin protein ligase activity"/>
    <property type="evidence" value="ECO:0007669"/>
    <property type="project" value="UniProtKB-EC"/>
</dbReference>
<organism evidence="13 14">
    <name type="scientific">Perca fluviatilis</name>
    <name type="common">European perch</name>
    <dbReference type="NCBI Taxonomy" id="8168"/>
    <lineage>
        <taxon>Eukaryota</taxon>
        <taxon>Metazoa</taxon>
        <taxon>Chordata</taxon>
        <taxon>Craniata</taxon>
        <taxon>Vertebrata</taxon>
        <taxon>Euteleostomi</taxon>
        <taxon>Actinopterygii</taxon>
        <taxon>Neopterygii</taxon>
        <taxon>Teleostei</taxon>
        <taxon>Neoteleostei</taxon>
        <taxon>Acanthomorphata</taxon>
        <taxon>Eupercaria</taxon>
        <taxon>Perciformes</taxon>
        <taxon>Percoidei</taxon>
        <taxon>Percidae</taxon>
        <taxon>Percinae</taxon>
        <taxon>Perca</taxon>
    </lineage>
</organism>
<dbReference type="InterPro" id="IPR001258">
    <property type="entry name" value="NHL_repeat"/>
</dbReference>
<proteinExistence type="inferred from homology"/>
<feature type="repeat" description="NHL" evidence="10">
    <location>
        <begin position="485"/>
        <end position="528"/>
    </location>
</feature>
<dbReference type="PROSITE" id="PS50119">
    <property type="entry name" value="ZF_BBOX"/>
    <property type="match status" value="1"/>
</dbReference>
<comment type="similarity">
    <text evidence="2">Belongs to the TRIM/RBCC family.</text>
</comment>
<dbReference type="InterPro" id="IPR013083">
    <property type="entry name" value="Znf_RING/FYVE/PHD"/>
</dbReference>
<dbReference type="SMART" id="SM00184">
    <property type="entry name" value="RING"/>
    <property type="match status" value="1"/>
</dbReference>
<dbReference type="Pfam" id="PF01436">
    <property type="entry name" value="NHL"/>
    <property type="match status" value="3"/>
</dbReference>
<dbReference type="SUPFAM" id="SSF57850">
    <property type="entry name" value="RING/U-box"/>
    <property type="match status" value="1"/>
</dbReference>
<dbReference type="Proteomes" id="UP000465112">
    <property type="component" value="Chromosome 17"/>
</dbReference>
<dbReference type="EMBL" id="VHII01000017">
    <property type="protein sequence ID" value="KAF1377597.1"/>
    <property type="molecule type" value="Genomic_DNA"/>
</dbReference>
<dbReference type="Gene3D" id="3.30.40.10">
    <property type="entry name" value="Zinc/RING finger domain, C3HC4 (zinc finger)"/>
    <property type="match status" value="1"/>
</dbReference>
<dbReference type="InterPro" id="IPR001841">
    <property type="entry name" value="Znf_RING"/>
</dbReference>
<dbReference type="PANTHER" id="PTHR25464:SF3">
    <property type="entry name" value="E3 UBIQUITIN-PROTEIN LIGASE TRIM32"/>
    <property type="match status" value="1"/>
</dbReference>
<reference evidence="13 14" key="1">
    <citation type="submission" date="2019-06" db="EMBL/GenBank/DDBJ databases">
        <title>A chromosome-scale genome assembly of the European perch, Perca fluviatilis.</title>
        <authorList>
            <person name="Roques C."/>
            <person name="Zahm M."/>
            <person name="Cabau C."/>
            <person name="Klopp C."/>
            <person name="Bouchez O."/>
            <person name="Donnadieu C."/>
            <person name="Kuhl H."/>
            <person name="Gislard M."/>
            <person name="Guendouz S."/>
            <person name="Journot L."/>
            <person name="Haffray P."/>
            <person name="Bestin A."/>
            <person name="Morvezen R."/>
            <person name="Feron R."/>
            <person name="Wen M."/>
            <person name="Jouanno E."/>
            <person name="Herpin A."/>
            <person name="Schartl M."/>
            <person name="Postlethwait J."/>
            <person name="Schaerlinger B."/>
            <person name="Chardard D."/>
            <person name="Lecocq T."/>
            <person name="Poncet C."/>
            <person name="Jaffrelo L."/>
            <person name="Lampietro C."/>
            <person name="Guiguen Y."/>
        </authorList>
    </citation>
    <scope>NUCLEOTIDE SEQUENCE [LARGE SCALE GENOMIC DNA]</scope>
    <source>
        <tissue evidence="13">Blood</tissue>
    </source>
</reference>
<dbReference type="GO" id="GO:0008270">
    <property type="term" value="F:zinc ion binding"/>
    <property type="evidence" value="ECO:0007669"/>
    <property type="project" value="UniProtKB-KW"/>
</dbReference>
<dbReference type="InterPro" id="IPR000315">
    <property type="entry name" value="Znf_B-box"/>
</dbReference>
<dbReference type="SMART" id="SM00336">
    <property type="entry name" value="BBOX"/>
    <property type="match status" value="1"/>
</dbReference>
<accession>A0A6A5DTW2</accession>
<evidence type="ECO:0000256" key="1">
    <source>
        <dbReference type="ARBA" id="ARBA00000900"/>
    </source>
</evidence>
<evidence type="ECO:0000256" key="10">
    <source>
        <dbReference type="PROSITE-ProRule" id="PRU00504"/>
    </source>
</evidence>
<keyword evidence="6" id="KW-0677">Repeat</keyword>
<dbReference type="EC" id="2.3.2.27" evidence="3"/>
<evidence type="ECO:0000256" key="9">
    <source>
        <dbReference type="PROSITE-ProRule" id="PRU00024"/>
    </source>
</evidence>
<keyword evidence="4" id="KW-0597">Phosphoprotein</keyword>
<dbReference type="Pfam" id="PF13445">
    <property type="entry name" value="zf-RING_UBOX"/>
    <property type="match status" value="1"/>
</dbReference>
<evidence type="ECO:0000256" key="3">
    <source>
        <dbReference type="ARBA" id="ARBA00012483"/>
    </source>
</evidence>
<keyword evidence="7 9" id="KW-0863">Zinc-finger</keyword>
<comment type="catalytic activity">
    <reaction evidence="1">
        <text>S-ubiquitinyl-[E2 ubiquitin-conjugating enzyme]-L-cysteine + [acceptor protein]-L-lysine = [E2 ubiquitin-conjugating enzyme]-L-cysteine + N(6)-ubiquitinyl-[acceptor protein]-L-lysine.</text>
        <dbReference type="EC" id="2.3.2.27"/>
    </reaction>
</comment>
<feature type="repeat" description="NHL" evidence="10">
    <location>
        <begin position="428"/>
        <end position="471"/>
    </location>
</feature>
<evidence type="ECO:0000256" key="2">
    <source>
        <dbReference type="ARBA" id="ARBA00008518"/>
    </source>
</evidence>
<dbReference type="PROSITE" id="PS51125">
    <property type="entry name" value="NHL"/>
    <property type="match status" value="4"/>
</dbReference>
<evidence type="ECO:0000256" key="8">
    <source>
        <dbReference type="ARBA" id="ARBA00022833"/>
    </source>
</evidence>
<feature type="domain" description="RING-type" evidence="11">
    <location>
        <begin position="58"/>
        <end position="103"/>
    </location>
</feature>
<evidence type="ECO:0000256" key="6">
    <source>
        <dbReference type="ARBA" id="ARBA00022737"/>
    </source>
</evidence>
<dbReference type="PROSITE" id="PS50089">
    <property type="entry name" value="ZF_RING_2"/>
    <property type="match status" value="1"/>
</dbReference>
<feature type="repeat" description="NHL" evidence="10">
    <location>
        <begin position="677"/>
        <end position="716"/>
    </location>
</feature>
<dbReference type="SUPFAM" id="SSF101898">
    <property type="entry name" value="NHL repeat"/>
    <property type="match status" value="1"/>
</dbReference>
<feature type="domain" description="B box-type" evidence="12">
    <location>
        <begin position="134"/>
        <end position="177"/>
    </location>
</feature>
<keyword evidence="5" id="KW-0479">Metal-binding</keyword>
<dbReference type="CDD" id="cd16587">
    <property type="entry name" value="RING-HC_TRIM32_C-VII"/>
    <property type="match status" value="1"/>
</dbReference>
<dbReference type="InterPro" id="IPR027370">
    <property type="entry name" value="Znf-RING_euk"/>
</dbReference>
<dbReference type="FunFam" id="2.120.10.30:FF:000034">
    <property type="entry name" value="E3 ubiquitin-protein ligase TRIM32"/>
    <property type="match status" value="1"/>
</dbReference>
<name>A0A6A5DTW2_PERFL</name>
<dbReference type="PANTHER" id="PTHR25464">
    <property type="entry name" value="TRIPARTITE MOTIF-CONTAINING PROTEIN 2-LIKE PROTEIN"/>
    <property type="match status" value="1"/>
</dbReference>
<dbReference type="Gene3D" id="3.30.160.60">
    <property type="entry name" value="Classic Zinc Finger"/>
    <property type="match status" value="1"/>
</dbReference>
<protein>
    <recommendedName>
        <fullName evidence="3">RING-type E3 ubiquitin transferase</fullName>
        <ecNumber evidence="3">2.3.2.27</ecNumber>
    </recommendedName>
</protein>
<comment type="caution">
    <text evidence="13">The sequence shown here is derived from an EMBL/GenBank/DDBJ whole genome shotgun (WGS) entry which is preliminary data.</text>
</comment>
<dbReference type="Gene3D" id="2.120.10.30">
    <property type="entry name" value="TolB, C-terminal domain"/>
    <property type="match status" value="2"/>
</dbReference>
<feature type="repeat" description="NHL" evidence="10">
    <location>
        <begin position="632"/>
        <end position="675"/>
    </location>
</feature>
<sequence>MDCIVRSLTSSCSSRTTARPSKPLNFQFQPANIEEKDIMEAASSSQLDPDLIREVLECPICLETYNQDQMRPKLLQCGHTVCRQCLEKLLANTINGVRCPFCSKVSRMSSISQLADNLTVLKILDCTTSCSAATAALMCKSCCNRLPRQYCHDCATVLCELCKGEGHLHQGHSVQPIRVAAEQRRKELGGKLTSLRDVMGDIQKKKTAIENISKSLRLKYQAVQQDYTSAELRLQEELSRSRRTFTASMAEVEKLNGQVLEEQTYLLNIAEVKVVSRCDYLRMLVRQSDIALLKDDGEGNDDEELDLRSSLPIMFQLQEPELIRTEHSKPVEVGQVTTNTYTVNTEDEESGLEIALEGYVESETGATGATGGGRGAPMDHYRDIDMVAAVEDAACGSPGSFKSKSMDAGGGSPGGAGASAGPAVCQFVKKMGCKGTLPGMFNLPVSICVAQQGEVLVADRGNYRIQIFNRKGFQREIRRNASSIDNFVLSFLGADLPNLIPLSIAVTPQGLIGVTDNYDNSVKVYTMDGHCVACHKNQLIKPWGITAMPSGQFVVSDVEGGKLWCIAVDRNLGVVSYNRLCSAVRPKFVTCDAAGTVYFTQGLALNFEKRHNEPHLEGGFSIGSVDADGQLGKQLSHFFSETEDFRCITGMCVDVNGDLLVTDSGRKEILQFPKEGGFKILIHEGLNCPVGVATTQKGQLLVLDCWDHCVKVYTYIQRRHSSTS</sequence>
<keyword evidence="14" id="KW-1185">Reference proteome</keyword>
<evidence type="ECO:0000313" key="13">
    <source>
        <dbReference type="EMBL" id="KAF1377597.1"/>
    </source>
</evidence>